<name>A0A0A1U300_ENTIV</name>
<evidence type="ECO:0008006" key="3">
    <source>
        <dbReference type="Google" id="ProtNLM"/>
    </source>
</evidence>
<proteinExistence type="predicted"/>
<evidence type="ECO:0000313" key="1">
    <source>
        <dbReference type="EMBL" id="ELP88427.1"/>
    </source>
</evidence>
<sequence>MEEKFTTQQPFEMQNFSQMDFNHGSDTYTAKIEDTASKIRMYIRPRREFSVGSAKICTMVLSPSAPEYVLLFQCNTRAELDVIPIDNNIEVKLNGVVITTKQRVNNFGLISVCGLNFRYVTFFEDIVIQQLNYAVC</sequence>
<dbReference type="VEuPathDB" id="AmoebaDB:EIN_229600"/>
<dbReference type="AlphaFoldDB" id="A0A0A1U300"/>
<gene>
    <name evidence="1" type="ORF">EIN_229600</name>
</gene>
<accession>A0A0A1U300</accession>
<dbReference type="Proteomes" id="UP000014680">
    <property type="component" value="Unassembled WGS sequence"/>
</dbReference>
<organism evidence="1 2">
    <name type="scientific">Entamoeba invadens IP1</name>
    <dbReference type="NCBI Taxonomy" id="370355"/>
    <lineage>
        <taxon>Eukaryota</taxon>
        <taxon>Amoebozoa</taxon>
        <taxon>Evosea</taxon>
        <taxon>Archamoebae</taxon>
        <taxon>Mastigamoebida</taxon>
        <taxon>Entamoebidae</taxon>
        <taxon>Entamoeba</taxon>
    </lineage>
</organism>
<reference evidence="1 2" key="1">
    <citation type="submission" date="2012-10" db="EMBL/GenBank/DDBJ databases">
        <authorList>
            <person name="Zafar N."/>
            <person name="Inman J."/>
            <person name="Hall N."/>
            <person name="Lorenzi H."/>
            <person name="Caler E."/>
        </authorList>
    </citation>
    <scope>NUCLEOTIDE SEQUENCE [LARGE SCALE GENOMIC DNA]</scope>
    <source>
        <strain evidence="1 2">IP1</strain>
    </source>
</reference>
<evidence type="ECO:0000313" key="2">
    <source>
        <dbReference type="Proteomes" id="UP000014680"/>
    </source>
</evidence>
<dbReference type="KEGG" id="eiv:EIN_229600"/>
<dbReference type="RefSeq" id="XP_004255198.1">
    <property type="nucleotide sequence ID" value="XM_004255150.1"/>
</dbReference>
<keyword evidence="2" id="KW-1185">Reference proteome</keyword>
<protein>
    <recommendedName>
        <fullName evidence="3">FHA domain-containing protein</fullName>
    </recommendedName>
</protein>
<dbReference type="EMBL" id="KB206756">
    <property type="protein sequence ID" value="ELP88427.1"/>
    <property type="molecule type" value="Genomic_DNA"/>
</dbReference>
<dbReference type="GeneID" id="14887194"/>